<reference evidence="8 9" key="1">
    <citation type="submission" date="2011-02" db="EMBL/GenBank/DDBJ databases">
        <title>The Genome Sequence of Sphaeroforma arctica JP610.</title>
        <authorList>
            <consortium name="The Broad Institute Genome Sequencing Platform"/>
            <person name="Russ C."/>
            <person name="Cuomo C."/>
            <person name="Young S.K."/>
            <person name="Zeng Q."/>
            <person name="Gargeya S."/>
            <person name="Alvarado L."/>
            <person name="Berlin A."/>
            <person name="Chapman S.B."/>
            <person name="Chen Z."/>
            <person name="Freedman E."/>
            <person name="Gellesch M."/>
            <person name="Goldberg J."/>
            <person name="Griggs A."/>
            <person name="Gujja S."/>
            <person name="Heilman E."/>
            <person name="Heiman D."/>
            <person name="Howarth C."/>
            <person name="Mehta T."/>
            <person name="Neiman D."/>
            <person name="Pearson M."/>
            <person name="Roberts A."/>
            <person name="Saif S."/>
            <person name="Shea T."/>
            <person name="Shenoy N."/>
            <person name="Sisk P."/>
            <person name="Stolte C."/>
            <person name="Sykes S."/>
            <person name="White J."/>
            <person name="Yandava C."/>
            <person name="Burger G."/>
            <person name="Gray M.W."/>
            <person name="Holland P.W.H."/>
            <person name="King N."/>
            <person name="Lang F.B.F."/>
            <person name="Roger A.J."/>
            <person name="Ruiz-Trillo I."/>
            <person name="Haas B."/>
            <person name="Nusbaum C."/>
            <person name="Birren B."/>
        </authorList>
    </citation>
    <scope>NUCLEOTIDE SEQUENCE [LARGE SCALE GENOMIC DNA]</scope>
    <source>
        <strain evidence="8 9">JP610</strain>
    </source>
</reference>
<keyword evidence="3" id="KW-0812">Transmembrane</keyword>
<dbReference type="Proteomes" id="UP000054560">
    <property type="component" value="Unassembled WGS sequence"/>
</dbReference>
<keyword evidence="4" id="KW-0256">Endoplasmic reticulum</keyword>
<dbReference type="Pfam" id="PF04573">
    <property type="entry name" value="SPC22"/>
    <property type="match status" value="1"/>
</dbReference>
<evidence type="ECO:0000313" key="8">
    <source>
        <dbReference type="EMBL" id="KNC74517.1"/>
    </source>
</evidence>
<evidence type="ECO:0000256" key="1">
    <source>
        <dbReference type="ARBA" id="ARBA00004648"/>
    </source>
</evidence>
<gene>
    <name evidence="8" type="ORF">SARC_12940</name>
</gene>
<dbReference type="GO" id="GO:0006465">
    <property type="term" value="P:signal peptide processing"/>
    <property type="evidence" value="ECO:0007669"/>
    <property type="project" value="InterPro"/>
</dbReference>
<dbReference type="GO" id="GO:0005787">
    <property type="term" value="C:signal peptidase complex"/>
    <property type="evidence" value="ECO:0007669"/>
    <property type="project" value="InterPro"/>
</dbReference>
<evidence type="ECO:0000256" key="4">
    <source>
        <dbReference type="ARBA" id="ARBA00022824"/>
    </source>
</evidence>
<dbReference type="RefSeq" id="XP_014148419.1">
    <property type="nucleotide sequence ID" value="XM_014292944.1"/>
</dbReference>
<dbReference type="AlphaFoldDB" id="A0A0L0FCL5"/>
<evidence type="ECO:0000256" key="3">
    <source>
        <dbReference type="ARBA" id="ARBA00022692"/>
    </source>
</evidence>
<feature type="non-terminal residue" evidence="8">
    <location>
        <position position="65"/>
    </location>
</feature>
<evidence type="ECO:0000256" key="7">
    <source>
        <dbReference type="ARBA" id="ARBA00023136"/>
    </source>
</evidence>
<protein>
    <submittedName>
        <fullName evidence="8">Uncharacterized protein</fullName>
    </submittedName>
</protein>
<sequence>MSAASWASTLILLPFHEPRVSLNVHDLSIQRGHEARGMRTESENAIFKIDLEVDVTECFNWNVKE</sequence>
<dbReference type="InterPro" id="IPR007653">
    <property type="entry name" value="SPC3"/>
</dbReference>
<evidence type="ECO:0000256" key="5">
    <source>
        <dbReference type="ARBA" id="ARBA00022968"/>
    </source>
</evidence>
<evidence type="ECO:0000256" key="2">
    <source>
        <dbReference type="ARBA" id="ARBA00009289"/>
    </source>
</evidence>
<keyword evidence="9" id="KW-1185">Reference proteome</keyword>
<comment type="similarity">
    <text evidence="2">Belongs to the SPCS3 family.</text>
</comment>
<dbReference type="EMBL" id="KQ244333">
    <property type="protein sequence ID" value="KNC74517.1"/>
    <property type="molecule type" value="Genomic_DNA"/>
</dbReference>
<name>A0A0L0FCL5_9EUKA</name>
<keyword evidence="5" id="KW-0735">Signal-anchor</keyword>
<keyword evidence="7" id="KW-0472">Membrane</keyword>
<keyword evidence="6" id="KW-1133">Transmembrane helix</keyword>
<accession>A0A0L0FCL5</accession>
<evidence type="ECO:0000256" key="6">
    <source>
        <dbReference type="ARBA" id="ARBA00022989"/>
    </source>
</evidence>
<dbReference type="GeneID" id="25913444"/>
<organism evidence="8 9">
    <name type="scientific">Sphaeroforma arctica JP610</name>
    <dbReference type="NCBI Taxonomy" id="667725"/>
    <lineage>
        <taxon>Eukaryota</taxon>
        <taxon>Ichthyosporea</taxon>
        <taxon>Ichthyophonida</taxon>
        <taxon>Sphaeroforma</taxon>
    </lineage>
</organism>
<evidence type="ECO:0000313" key="9">
    <source>
        <dbReference type="Proteomes" id="UP000054560"/>
    </source>
</evidence>
<comment type="subcellular location">
    <subcellularLocation>
        <location evidence="1">Endoplasmic reticulum membrane</location>
        <topology evidence="1">Single-pass type II membrane protein</topology>
    </subcellularLocation>
</comment>
<proteinExistence type="inferred from homology"/>